<keyword evidence="2" id="KW-0963">Cytoplasm</keyword>
<feature type="region of interest" description="Disordered" evidence="3">
    <location>
        <begin position="29"/>
        <end position="48"/>
    </location>
</feature>
<dbReference type="Pfam" id="PF04969">
    <property type="entry name" value="CS"/>
    <property type="match status" value="1"/>
</dbReference>
<proteinExistence type="predicted"/>
<dbReference type="CDD" id="cd06467">
    <property type="entry name" value="p23_NUDC_like"/>
    <property type="match status" value="1"/>
</dbReference>
<protein>
    <recommendedName>
        <fullName evidence="4">CS domain-containing protein</fullName>
    </recommendedName>
</protein>
<dbReference type="STRING" id="1169540.A0A0G4GKM7"/>
<organism evidence="5 6">
    <name type="scientific">Vitrella brassicaformis (strain CCMP3155)</name>
    <dbReference type="NCBI Taxonomy" id="1169540"/>
    <lineage>
        <taxon>Eukaryota</taxon>
        <taxon>Sar</taxon>
        <taxon>Alveolata</taxon>
        <taxon>Colpodellida</taxon>
        <taxon>Vitrellaceae</taxon>
        <taxon>Vitrella</taxon>
    </lineage>
</organism>
<dbReference type="PANTHER" id="PTHR12356">
    <property type="entry name" value="NUCLEAR MOVEMENT PROTEIN NUDC"/>
    <property type="match status" value="1"/>
</dbReference>
<evidence type="ECO:0000259" key="4">
    <source>
        <dbReference type="PROSITE" id="PS51203"/>
    </source>
</evidence>
<dbReference type="GO" id="GO:0006457">
    <property type="term" value="P:protein folding"/>
    <property type="evidence" value="ECO:0007669"/>
    <property type="project" value="TreeGrafter"/>
</dbReference>
<dbReference type="GO" id="GO:0051082">
    <property type="term" value="F:unfolded protein binding"/>
    <property type="evidence" value="ECO:0007669"/>
    <property type="project" value="TreeGrafter"/>
</dbReference>
<comment type="subcellular location">
    <subcellularLocation>
        <location evidence="1">Cytoplasm</location>
    </subcellularLocation>
</comment>
<dbReference type="InterPro" id="IPR007052">
    <property type="entry name" value="CS_dom"/>
</dbReference>
<dbReference type="PANTHER" id="PTHR12356:SF3">
    <property type="entry name" value="NUCLEAR MIGRATION PROTEIN NUDC"/>
    <property type="match status" value="1"/>
</dbReference>
<evidence type="ECO:0000313" key="5">
    <source>
        <dbReference type="EMBL" id="CEM30592.1"/>
    </source>
</evidence>
<evidence type="ECO:0000313" key="6">
    <source>
        <dbReference type="Proteomes" id="UP000041254"/>
    </source>
</evidence>
<dbReference type="OrthoDB" id="515366at2759"/>
<reference evidence="5 6" key="1">
    <citation type="submission" date="2014-11" db="EMBL/GenBank/DDBJ databases">
        <authorList>
            <person name="Zhu J."/>
            <person name="Qi W."/>
            <person name="Song R."/>
        </authorList>
    </citation>
    <scope>NUCLEOTIDE SEQUENCE [LARGE SCALE GENOMIC DNA]</scope>
</reference>
<dbReference type="InterPro" id="IPR008978">
    <property type="entry name" value="HSP20-like_chaperone"/>
</dbReference>
<dbReference type="PROSITE" id="PS51203">
    <property type="entry name" value="CS"/>
    <property type="match status" value="1"/>
</dbReference>
<gene>
    <name evidence="5" type="ORF">Vbra_18159</name>
</gene>
<dbReference type="Proteomes" id="UP000041254">
    <property type="component" value="Unassembled WGS sequence"/>
</dbReference>
<keyword evidence="6" id="KW-1185">Reference proteome</keyword>
<dbReference type="VEuPathDB" id="CryptoDB:Vbra_18159"/>
<evidence type="ECO:0000256" key="2">
    <source>
        <dbReference type="ARBA" id="ARBA00022490"/>
    </source>
</evidence>
<name>A0A0G4GKM7_VITBC</name>
<feature type="region of interest" description="Disordered" evidence="3">
    <location>
        <begin position="185"/>
        <end position="214"/>
    </location>
</feature>
<dbReference type="InterPro" id="IPR037898">
    <property type="entry name" value="NudC_fam"/>
</dbReference>
<accession>A0A0G4GKM7</accession>
<feature type="domain" description="CS" evidence="4">
    <location>
        <begin position="90"/>
        <end position="184"/>
    </location>
</feature>
<dbReference type="AlphaFoldDB" id="A0A0G4GKM7"/>
<dbReference type="GO" id="GO:0005737">
    <property type="term" value="C:cytoplasm"/>
    <property type="evidence" value="ECO:0007669"/>
    <property type="project" value="UniProtKB-SubCell"/>
</dbReference>
<dbReference type="EMBL" id="CDMY01000698">
    <property type="protein sequence ID" value="CEM30592.1"/>
    <property type="molecule type" value="Genomic_DNA"/>
</dbReference>
<dbReference type="Gene3D" id="2.60.40.790">
    <property type="match status" value="1"/>
</dbReference>
<dbReference type="InParanoid" id="A0A0G4GKM7"/>
<evidence type="ECO:0000256" key="3">
    <source>
        <dbReference type="SAM" id="MobiDB-lite"/>
    </source>
</evidence>
<evidence type="ECO:0000256" key="1">
    <source>
        <dbReference type="ARBA" id="ARBA00004496"/>
    </source>
</evidence>
<sequence>MQPLSTPEMPLRQGIHRLRLAVDSHSLAVEDAAENGGSPEDKFPPGPWTTPMHSYATTYAEEGRNLTDRVAPRDDTSFPRLEYSEIYHSGIKEAFRWQQNREAVYIYVPLPQGTTKRDLDVDLEVHPYSLRLCLNGDTIIDDSLSERVRCDGVFWTLDEEQPLGTFLTVSMEKKLPYQNWQKLLESDPTPELEEGERERESGSEQSGVGDPVASAVARLSGVEGAVSADAHEVPP</sequence>
<dbReference type="SUPFAM" id="SSF49764">
    <property type="entry name" value="HSP20-like chaperones"/>
    <property type="match status" value="1"/>
</dbReference>